<dbReference type="GO" id="GO:0047884">
    <property type="term" value="F:FAD diphosphatase activity"/>
    <property type="evidence" value="ECO:0007669"/>
    <property type="project" value="TreeGrafter"/>
</dbReference>
<evidence type="ECO:0000256" key="1">
    <source>
        <dbReference type="SAM" id="MobiDB-lite"/>
    </source>
</evidence>
<gene>
    <name evidence="3" type="ORF">GGX14DRAFT_513659</name>
</gene>
<evidence type="ECO:0000313" key="3">
    <source>
        <dbReference type="EMBL" id="KAJ7223173.1"/>
    </source>
</evidence>
<dbReference type="Pfam" id="PF00994">
    <property type="entry name" value="MoCF_biosynth"/>
    <property type="match status" value="1"/>
</dbReference>
<dbReference type="GO" id="GO:0042726">
    <property type="term" value="P:flavin-containing compound metabolic process"/>
    <property type="evidence" value="ECO:0007669"/>
    <property type="project" value="TreeGrafter"/>
</dbReference>
<proteinExistence type="predicted"/>
<dbReference type="EMBL" id="JARJCW010000006">
    <property type="protein sequence ID" value="KAJ7223173.1"/>
    <property type="molecule type" value="Genomic_DNA"/>
</dbReference>
<dbReference type="Proteomes" id="UP001219525">
    <property type="component" value="Unassembled WGS sequence"/>
</dbReference>
<name>A0AAD6YLQ4_9AGAR</name>
<feature type="region of interest" description="Disordered" evidence="1">
    <location>
        <begin position="1"/>
        <end position="63"/>
    </location>
</feature>
<dbReference type="InterPro" id="IPR001453">
    <property type="entry name" value="MoaB/Mog_dom"/>
</dbReference>
<dbReference type="SMART" id="SM00852">
    <property type="entry name" value="MoCF_biosynth"/>
    <property type="match status" value="1"/>
</dbReference>
<dbReference type="SUPFAM" id="SSF53218">
    <property type="entry name" value="Molybdenum cofactor biosynthesis proteins"/>
    <property type="match status" value="1"/>
</dbReference>
<feature type="domain" description="MoaB/Mog" evidence="2">
    <location>
        <begin position="83"/>
        <end position="253"/>
    </location>
</feature>
<evidence type="ECO:0000313" key="4">
    <source>
        <dbReference type="Proteomes" id="UP001219525"/>
    </source>
</evidence>
<feature type="compositionally biased region" description="Polar residues" evidence="1">
    <location>
        <begin position="42"/>
        <end position="53"/>
    </location>
</feature>
<sequence>MQSSSRLISSARRVPSNKPTLFKSHTPRTRPALLLPPFSHRAVSTQPTMSQGPSPRPADVPRFSVSPVPKNHLGEGRCIRTAAALIIGDEILNGKTHDTNSNFFAKYCFEHGIDLKRIEVIADEEEEIIEASRRMVRNYDFVVTTGGVGSTHDDITYGSLAKAFSQSLVHHEETLVRMTQMIQRRHWFGTQTPQQRAATERMALFPDRAEVLFVAEDIWVPVVRLEGKLCIFPGIPSLFQKMVTALTPLLPLPPLSERPLRIQVFTERPESMIAPYLTKLQTRLKPHGIQVGSYPALGQGVFVSLIGLDRCLTTAAASLGSDGHESGGAPRLADIAREVGQEIGGHVLSDAEVAKRKDRNGLAAPGELAASLAVKSDSMGNREPTKNIKAKY</sequence>
<dbReference type="Gene3D" id="3.40.980.10">
    <property type="entry name" value="MoaB/Mog-like domain"/>
    <property type="match status" value="1"/>
</dbReference>
<evidence type="ECO:0000259" key="2">
    <source>
        <dbReference type="SMART" id="SM00852"/>
    </source>
</evidence>
<dbReference type="PANTHER" id="PTHR47675">
    <property type="entry name" value="MOLYBDOPTERIN BINDING DOMAIN PROTEIN (AFU_ORTHOLOGUE AFUA_5G11210)"/>
    <property type="match status" value="1"/>
</dbReference>
<protein>
    <submittedName>
        <fullName evidence="3">MoaB/Mog domain-containing protein</fullName>
    </submittedName>
</protein>
<dbReference type="InterPro" id="IPR036425">
    <property type="entry name" value="MoaB/Mog-like_dom_sf"/>
</dbReference>
<dbReference type="PANTHER" id="PTHR47675:SF1">
    <property type="entry name" value="MOLYBDOPTERIN BINDING DOMAIN PROTEIN (AFU_ORTHOLOGUE AFUA_5G11210)"/>
    <property type="match status" value="1"/>
</dbReference>
<reference evidence="3" key="1">
    <citation type="submission" date="2023-03" db="EMBL/GenBank/DDBJ databases">
        <title>Massive genome expansion in bonnet fungi (Mycena s.s.) driven by repeated elements and novel gene families across ecological guilds.</title>
        <authorList>
            <consortium name="Lawrence Berkeley National Laboratory"/>
            <person name="Harder C.B."/>
            <person name="Miyauchi S."/>
            <person name="Viragh M."/>
            <person name="Kuo A."/>
            <person name="Thoen E."/>
            <person name="Andreopoulos B."/>
            <person name="Lu D."/>
            <person name="Skrede I."/>
            <person name="Drula E."/>
            <person name="Henrissat B."/>
            <person name="Morin E."/>
            <person name="Kohler A."/>
            <person name="Barry K."/>
            <person name="LaButti K."/>
            <person name="Morin E."/>
            <person name="Salamov A."/>
            <person name="Lipzen A."/>
            <person name="Mereny Z."/>
            <person name="Hegedus B."/>
            <person name="Baldrian P."/>
            <person name="Stursova M."/>
            <person name="Weitz H."/>
            <person name="Taylor A."/>
            <person name="Grigoriev I.V."/>
            <person name="Nagy L.G."/>
            <person name="Martin F."/>
            <person name="Kauserud H."/>
        </authorList>
    </citation>
    <scope>NUCLEOTIDE SEQUENCE</scope>
    <source>
        <strain evidence="3">9144</strain>
    </source>
</reference>
<organism evidence="3 4">
    <name type="scientific">Mycena pura</name>
    <dbReference type="NCBI Taxonomy" id="153505"/>
    <lineage>
        <taxon>Eukaryota</taxon>
        <taxon>Fungi</taxon>
        <taxon>Dikarya</taxon>
        <taxon>Basidiomycota</taxon>
        <taxon>Agaricomycotina</taxon>
        <taxon>Agaricomycetes</taxon>
        <taxon>Agaricomycetidae</taxon>
        <taxon>Agaricales</taxon>
        <taxon>Marasmiineae</taxon>
        <taxon>Mycenaceae</taxon>
        <taxon>Mycena</taxon>
    </lineage>
</organism>
<comment type="caution">
    <text evidence="3">The sequence shown here is derived from an EMBL/GenBank/DDBJ whole genome shotgun (WGS) entry which is preliminary data.</text>
</comment>
<keyword evidence="4" id="KW-1185">Reference proteome</keyword>
<accession>A0AAD6YLQ4</accession>
<dbReference type="AlphaFoldDB" id="A0AAD6YLQ4"/>